<dbReference type="OrthoDB" id="10071175at2759"/>
<evidence type="ECO:0000259" key="8">
    <source>
        <dbReference type="PROSITE" id="PS50119"/>
    </source>
</evidence>
<dbReference type="GO" id="GO:0016281">
    <property type="term" value="C:eukaryotic translation initiation factor 4F complex"/>
    <property type="evidence" value="ECO:0007669"/>
    <property type="project" value="TreeGrafter"/>
</dbReference>
<keyword evidence="2 4" id="KW-0863">Zinc-finger</keyword>
<dbReference type="SMART" id="SM00336">
    <property type="entry name" value="BBOX"/>
    <property type="match status" value="1"/>
</dbReference>
<evidence type="ECO:0000256" key="4">
    <source>
        <dbReference type="PROSITE-ProRule" id="PRU00024"/>
    </source>
</evidence>
<evidence type="ECO:0000256" key="2">
    <source>
        <dbReference type="ARBA" id="ARBA00022771"/>
    </source>
</evidence>
<feature type="coiled-coil region" evidence="5">
    <location>
        <begin position="604"/>
        <end position="631"/>
    </location>
</feature>
<dbReference type="PROSITE" id="PS50089">
    <property type="entry name" value="ZF_RING_2"/>
    <property type="match status" value="1"/>
</dbReference>
<dbReference type="InterPro" id="IPR001841">
    <property type="entry name" value="Znf_RING"/>
</dbReference>
<dbReference type="PANTHER" id="PTHR23253:SF78">
    <property type="entry name" value="EUKARYOTIC TRANSLATION INITIATION FACTOR 4G1, ISOFORM B-RELATED"/>
    <property type="match status" value="1"/>
</dbReference>
<evidence type="ECO:0000259" key="7">
    <source>
        <dbReference type="PROSITE" id="PS50089"/>
    </source>
</evidence>
<evidence type="ECO:0000313" key="10">
    <source>
        <dbReference type="RefSeq" id="XP_042560006.1"/>
    </source>
</evidence>
<sequence length="764" mass="87068">MASGRADMQLRRAEKPWKPQRRRGDPEEGGNDPQESQTQELLLRVRIVLNKLTPQRFQPLMQRLAEMPINSEHRLKGVVEMVFQRAVSEPQISVVYANVCHCLKRLKVPMAHDHSMTTNFRKLLLNRCQTEFQRNLDVDILERKQIEFQIYACIGGEKQPRLKEVLEEIQGKVRQRSLGVVKFMGELFKLKMLTEGIIDVCIVSLLQRQREESLECLCVLLSSTGKDLDNEKIQLDQHFNQIEKIMKDRKTPNRIRFMLQDVVDLRRTHWIPRHSDPGPQTIDAIREQATAEKVCVREQATVEKLCVREQATAEKMQKPSKKKKKAPKGRGASVCVPDTLPNIQIPKPGTLDLITHLLVLGAEGNSGGSGAKPNNSVKKGSVLTQKKFLSPPAAAAAAAAVAVVSPLEEDLSCPVCCDIYTDPVVLPCSHSFCRPCLEKSWRQCVRQECLICRQKSSSNNPTPNRALRNVCESFLKEKSSGAMAVESSVDTAETHSALCPEHEEKLQFYCQDEDQLGCVECVMQRHKTHNVYSARRAASERRDELKCLIKSLEDDVKTNKTLLEGVMTHVKAQANQTETQIKEEFEKLHRFLRGEEEVRIAALRKEERDKTADLEEKIEAIERVMSSLSERMRPIQELMETDEVSFIQTFSETKERVQDAFLHPQPGFWLLLDVSKYVDNLSYRVWDRMKKMVANSPVMVDSNTSQAQPDIFLPEHLASFPAFFLEPSAKCDSGEVARSPERIAPSSGDRRFTSRWMLEVDDDW</sequence>
<accession>A0A8M1K7M3</accession>
<proteinExistence type="predicted"/>
<dbReference type="PROSITE" id="PS50119">
    <property type="entry name" value="ZF_BBOX"/>
    <property type="match status" value="1"/>
</dbReference>
<feature type="compositionally biased region" description="Basic and acidic residues" evidence="6">
    <location>
        <begin position="8"/>
        <end position="26"/>
    </location>
</feature>
<evidence type="ECO:0000256" key="1">
    <source>
        <dbReference type="ARBA" id="ARBA00022723"/>
    </source>
</evidence>
<dbReference type="KEGG" id="char:122129052"/>
<dbReference type="PROSITE" id="PS00518">
    <property type="entry name" value="ZF_RING_1"/>
    <property type="match status" value="1"/>
</dbReference>
<dbReference type="InterPro" id="IPR000315">
    <property type="entry name" value="Znf_B-box"/>
</dbReference>
<dbReference type="FunFam" id="1.25.40.180:FF:000001">
    <property type="entry name" value="Eukaryotic translation initiation factor 4 gamma, 3, putative"/>
    <property type="match status" value="1"/>
</dbReference>
<feature type="domain" description="B box-type" evidence="8">
    <location>
        <begin position="494"/>
        <end position="534"/>
    </location>
</feature>
<dbReference type="CDD" id="cd19769">
    <property type="entry name" value="Bbox2_TRIM16-like"/>
    <property type="match status" value="1"/>
</dbReference>
<keyword evidence="5" id="KW-0175">Coiled coil</keyword>
<dbReference type="Pfam" id="PF13445">
    <property type="entry name" value="zf-RING_UBOX"/>
    <property type="match status" value="1"/>
</dbReference>
<dbReference type="GO" id="GO:0008270">
    <property type="term" value="F:zinc ion binding"/>
    <property type="evidence" value="ECO:0007669"/>
    <property type="project" value="UniProtKB-KW"/>
</dbReference>
<dbReference type="RefSeq" id="XP_042560006.1">
    <property type="nucleotide sequence ID" value="XM_042704072.1"/>
</dbReference>
<dbReference type="InterPro" id="IPR017907">
    <property type="entry name" value="Znf_RING_CS"/>
</dbReference>
<dbReference type="GeneID" id="122129052"/>
<evidence type="ECO:0000256" key="3">
    <source>
        <dbReference type="ARBA" id="ARBA00022833"/>
    </source>
</evidence>
<organism evidence="9 10">
    <name type="scientific">Clupea harengus</name>
    <name type="common">Atlantic herring</name>
    <dbReference type="NCBI Taxonomy" id="7950"/>
    <lineage>
        <taxon>Eukaryota</taxon>
        <taxon>Metazoa</taxon>
        <taxon>Chordata</taxon>
        <taxon>Craniata</taxon>
        <taxon>Vertebrata</taxon>
        <taxon>Euteleostomi</taxon>
        <taxon>Actinopterygii</taxon>
        <taxon>Neopterygii</taxon>
        <taxon>Teleostei</taxon>
        <taxon>Clupei</taxon>
        <taxon>Clupeiformes</taxon>
        <taxon>Clupeoidei</taxon>
        <taxon>Clupeidae</taxon>
        <taxon>Clupea</taxon>
    </lineage>
</organism>
<dbReference type="Pfam" id="PF02854">
    <property type="entry name" value="MIF4G"/>
    <property type="match status" value="1"/>
</dbReference>
<dbReference type="AlphaFoldDB" id="A0A8M1K7M3"/>
<feature type="compositionally biased region" description="Basic residues" evidence="6">
    <location>
        <begin position="318"/>
        <end position="328"/>
    </location>
</feature>
<name>A0A8M1K7M3_CLUHA</name>
<dbReference type="InterPro" id="IPR003890">
    <property type="entry name" value="MIF4G-like_typ-3"/>
</dbReference>
<protein>
    <submittedName>
        <fullName evidence="10">Uncharacterized protein LOC122129052 isoform X1</fullName>
    </submittedName>
</protein>
<evidence type="ECO:0000256" key="6">
    <source>
        <dbReference type="SAM" id="MobiDB-lite"/>
    </source>
</evidence>
<keyword evidence="3" id="KW-0862">Zinc</keyword>
<evidence type="ECO:0000313" key="9">
    <source>
        <dbReference type="Proteomes" id="UP000515152"/>
    </source>
</evidence>
<dbReference type="SMART" id="SM00184">
    <property type="entry name" value="RING"/>
    <property type="match status" value="1"/>
</dbReference>
<dbReference type="GO" id="GO:0003729">
    <property type="term" value="F:mRNA binding"/>
    <property type="evidence" value="ECO:0007669"/>
    <property type="project" value="TreeGrafter"/>
</dbReference>
<keyword evidence="1" id="KW-0479">Metal-binding</keyword>
<dbReference type="InterPro" id="IPR027370">
    <property type="entry name" value="Znf-RING_euk"/>
</dbReference>
<feature type="domain" description="RING-type" evidence="7">
    <location>
        <begin position="413"/>
        <end position="453"/>
    </location>
</feature>
<dbReference type="PANTHER" id="PTHR23253">
    <property type="entry name" value="EUKARYOTIC TRANSLATION INITIATION FACTOR 4 GAMMA"/>
    <property type="match status" value="1"/>
</dbReference>
<feature type="region of interest" description="Disordered" evidence="6">
    <location>
        <begin position="1"/>
        <end position="38"/>
    </location>
</feature>
<reference evidence="10" key="1">
    <citation type="submission" date="2025-08" db="UniProtKB">
        <authorList>
            <consortium name="RefSeq"/>
        </authorList>
    </citation>
    <scope>IDENTIFICATION</scope>
</reference>
<dbReference type="SMART" id="SM00543">
    <property type="entry name" value="MIF4G"/>
    <property type="match status" value="1"/>
</dbReference>
<dbReference type="Proteomes" id="UP000515152">
    <property type="component" value="Unplaced"/>
</dbReference>
<evidence type="ECO:0000256" key="5">
    <source>
        <dbReference type="SAM" id="Coils"/>
    </source>
</evidence>
<feature type="region of interest" description="Disordered" evidence="6">
    <location>
        <begin position="312"/>
        <end position="333"/>
    </location>
</feature>
<keyword evidence="9" id="KW-1185">Reference proteome</keyword>
<dbReference type="GO" id="GO:0003743">
    <property type="term" value="F:translation initiation factor activity"/>
    <property type="evidence" value="ECO:0007669"/>
    <property type="project" value="TreeGrafter"/>
</dbReference>
<dbReference type="Pfam" id="PF00643">
    <property type="entry name" value="zf-B_box"/>
    <property type="match status" value="1"/>
</dbReference>
<gene>
    <name evidence="10" type="primary">LOC122129052</name>
</gene>